<proteinExistence type="predicted"/>
<dbReference type="InterPro" id="IPR036388">
    <property type="entry name" value="WH-like_DNA-bd_sf"/>
</dbReference>
<dbReference type="SUPFAM" id="SSF46785">
    <property type="entry name" value="Winged helix' DNA-binding domain"/>
    <property type="match status" value="1"/>
</dbReference>
<accession>A0ABV3EHN7</accession>
<organism evidence="2 3">
    <name type="scientific">Streptomyces chilikensis</name>
    <dbReference type="NCBI Taxonomy" id="1194079"/>
    <lineage>
        <taxon>Bacteria</taxon>
        <taxon>Bacillati</taxon>
        <taxon>Actinomycetota</taxon>
        <taxon>Actinomycetes</taxon>
        <taxon>Kitasatosporales</taxon>
        <taxon>Streptomycetaceae</taxon>
        <taxon>Streptomyces</taxon>
    </lineage>
</organism>
<dbReference type="PANTHER" id="PTHR33164:SF43">
    <property type="entry name" value="HTH-TYPE TRANSCRIPTIONAL REPRESSOR YETL"/>
    <property type="match status" value="1"/>
</dbReference>
<dbReference type="SMART" id="SM00347">
    <property type="entry name" value="HTH_MARR"/>
    <property type="match status" value="1"/>
</dbReference>
<comment type="caution">
    <text evidence="2">The sequence shown here is derived from an EMBL/GenBank/DDBJ whole genome shotgun (WGS) entry which is preliminary data.</text>
</comment>
<dbReference type="Pfam" id="PF12802">
    <property type="entry name" value="MarR_2"/>
    <property type="match status" value="1"/>
</dbReference>
<dbReference type="InterPro" id="IPR000835">
    <property type="entry name" value="HTH_MarR-typ"/>
</dbReference>
<gene>
    <name evidence="2" type="ORF">AB0D95_00105</name>
</gene>
<dbReference type="PROSITE" id="PS50995">
    <property type="entry name" value="HTH_MARR_2"/>
    <property type="match status" value="1"/>
</dbReference>
<name>A0ABV3EHN7_9ACTN</name>
<evidence type="ECO:0000259" key="1">
    <source>
        <dbReference type="PROSITE" id="PS50995"/>
    </source>
</evidence>
<dbReference type="PANTHER" id="PTHR33164">
    <property type="entry name" value="TRANSCRIPTIONAL REGULATOR, MARR FAMILY"/>
    <property type="match status" value="1"/>
</dbReference>
<evidence type="ECO:0000313" key="3">
    <source>
        <dbReference type="Proteomes" id="UP001551584"/>
    </source>
</evidence>
<dbReference type="InterPro" id="IPR036390">
    <property type="entry name" value="WH_DNA-bd_sf"/>
</dbReference>
<feature type="domain" description="HTH marR-type" evidence="1">
    <location>
        <begin position="17"/>
        <end position="153"/>
    </location>
</feature>
<sequence length="158" mass="17821">MTEPHDHEVPDSSAETASRLWERMVPMFSLLEGRLDHTLTRRHDIGLGQFMALGVLAREHPESVSVSGVARRLGVSVSAASRVLAQLERAGRTVRVAWPCDRRASRVTVTDTGLDLWNRACNTLHHELSLAFGTLRFDERYAHLVARLCRTERERPAE</sequence>
<dbReference type="RefSeq" id="WP_359267668.1">
    <property type="nucleotide sequence ID" value="NZ_JBEZNA010000001.1"/>
</dbReference>
<dbReference type="EMBL" id="JBEZNA010000001">
    <property type="protein sequence ID" value="MEU9575701.1"/>
    <property type="molecule type" value="Genomic_DNA"/>
</dbReference>
<evidence type="ECO:0000313" key="2">
    <source>
        <dbReference type="EMBL" id="MEU9575701.1"/>
    </source>
</evidence>
<dbReference type="Gene3D" id="1.10.10.10">
    <property type="entry name" value="Winged helix-like DNA-binding domain superfamily/Winged helix DNA-binding domain"/>
    <property type="match status" value="1"/>
</dbReference>
<keyword evidence="3" id="KW-1185">Reference proteome</keyword>
<protein>
    <submittedName>
        <fullName evidence="2">MarR family transcriptional regulator</fullName>
    </submittedName>
</protein>
<reference evidence="2 3" key="1">
    <citation type="submission" date="2024-06" db="EMBL/GenBank/DDBJ databases">
        <title>The Natural Products Discovery Center: Release of the First 8490 Sequenced Strains for Exploring Actinobacteria Biosynthetic Diversity.</title>
        <authorList>
            <person name="Kalkreuter E."/>
            <person name="Kautsar S.A."/>
            <person name="Yang D."/>
            <person name="Bader C.D."/>
            <person name="Teijaro C.N."/>
            <person name="Fluegel L."/>
            <person name="Davis C.M."/>
            <person name="Simpson J.R."/>
            <person name="Lauterbach L."/>
            <person name="Steele A.D."/>
            <person name="Gui C."/>
            <person name="Meng S."/>
            <person name="Li G."/>
            <person name="Viehrig K."/>
            <person name="Ye F."/>
            <person name="Su P."/>
            <person name="Kiefer A.F."/>
            <person name="Nichols A."/>
            <person name="Cepeda A.J."/>
            <person name="Yan W."/>
            <person name="Fan B."/>
            <person name="Jiang Y."/>
            <person name="Adhikari A."/>
            <person name="Zheng C.-J."/>
            <person name="Schuster L."/>
            <person name="Cowan T.M."/>
            <person name="Smanski M.J."/>
            <person name="Chevrette M.G."/>
            <person name="De Carvalho L.P.S."/>
            <person name="Shen B."/>
        </authorList>
    </citation>
    <scope>NUCLEOTIDE SEQUENCE [LARGE SCALE GENOMIC DNA]</scope>
    <source>
        <strain evidence="2 3">NPDC048117</strain>
    </source>
</reference>
<dbReference type="Proteomes" id="UP001551584">
    <property type="component" value="Unassembled WGS sequence"/>
</dbReference>
<dbReference type="InterPro" id="IPR039422">
    <property type="entry name" value="MarR/SlyA-like"/>
</dbReference>